<evidence type="ECO:0000256" key="1">
    <source>
        <dbReference type="SAM" id="MobiDB-lite"/>
    </source>
</evidence>
<dbReference type="Pfam" id="PF01717">
    <property type="entry name" value="Meth_synt_2"/>
    <property type="match status" value="1"/>
</dbReference>
<dbReference type="Proteomes" id="UP000035065">
    <property type="component" value="Unassembled WGS sequence"/>
</dbReference>
<dbReference type="GO" id="GO:0003871">
    <property type="term" value="F:5-methyltetrahydropteroyltriglutamate-homocysteine S-methyltransferase activity"/>
    <property type="evidence" value="ECO:0007669"/>
    <property type="project" value="InterPro"/>
</dbReference>
<dbReference type="Gene3D" id="3.20.20.210">
    <property type="match status" value="1"/>
</dbReference>
<sequence length="349" mass="36995">MRPDHRLGVSDIEPGLPTGVGTGIGSMPGTQPREAIRVAAGELDLPFLPELPARGVGADMIGRTGALLVELPVDMVHRAYRLADHPNTTTRRAADWLRWDLDALEEHWETTGLTGTGVVKVQACGPLTFAANVELRGGHKIVKDRGAVRDVAASLTEGLRNHIAEVRRRLGARVVVQLDEPDVGRVIDGTVTPLTRLDPIRPVAAPDAAELLQQMIDALGVPVLLHSCGRPRWDLTGRLERVALSLDVTGLRPDRDYDALGAFIDSGGVLAAGLIPTAEPPGPVDAESLAGRLTETVDRIGLPRRILRDNLLVTPTCGLASATPAWAARALTLASEVASGLAADPDFGN</sequence>
<evidence type="ECO:0000313" key="4">
    <source>
        <dbReference type="Proteomes" id="UP000035065"/>
    </source>
</evidence>
<dbReference type="GO" id="GO:0009086">
    <property type="term" value="P:methionine biosynthetic process"/>
    <property type="evidence" value="ECO:0007669"/>
    <property type="project" value="InterPro"/>
</dbReference>
<feature type="domain" description="Cobalamin-independent methionine synthase MetE C-terminal/archaeal" evidence="2">
    <location>
        <begin position="22"/>
        <end position="339"/>
    </location>
</feature>
<organism evidence="3 4">
    <name type="scientific">Gordonia neofelifaecis NRRL B-59395</name>
    <dbReference type="NCBI Taxonomy" id="644548"/>
    <lineage>
        <taxon>Bacteria</taxon>
        <taxon>Bacillati</taxon>
        <taxon>Actinomycetota</taxon>
        <taxon>Actinomycetes</taxon>
        <taxon>Mycobacteriales</taxon>
        <taxon>Gordoniaceae</taxon>
        <taxon>Gordonia</taxon>
    </lineage>
</organism>
<gene>
    <name evidence="3" type="ORF">SCNU_01170</name>
</gene>
<dbReference type="SUPFAM" id="SSF51726">
    <property type="entry name" value="UROD/MetE-like"/>
    <property type="match status" value="1"/>
</dbReference>
<dbReference type="CDD" id="cd03310">
    <property type="entry name" value="CIMS_like"/>
    <property type="match status" value="1"/>
</dbReference>
<dbReference type="STRING" id="644548.SCNU_01170"/>
<accession>F1YEW3</accession>
<protein>
    <submittedName>
        <fullName evidence="3">Methionine synthase vitamin-B12 independent</fullName>
    </submittedName>
</protein>
<feature type="region of interest" description="Disordered" evidence="1">
    <location>
        <begin position="1"/>
        <end position="30"/>
    </location>
</feature>
<keyword evidence="4" id="KW-1185">Reference proteome</keyword>
<comment type="caution">
    <text evidence="3">The sequence shown here is derived from an EMBL/GenBank/DDBJ whole genome shotgun (WGS) entry which is preliminary data.</text>
</comment>
<proteinExistence type="predicted"/>
<dbReference type="eggNOG" id="COG0620">
    <property type="taxonomic scope" value="Bacteria"/>
</dbReference>
<evidence type="ECO:0000313" key="3">
    <source>
        <dbReference type="EMBL" id="EGD56946.1"/>
    </source>
</evidence>
<dbReference type="InterPro" id="IPR038071">
    <property type="entry name" value="UROD/MetE-like_sf"/>
</dbReference>
<dbReference type="EMBL" id="AEUD01000001">
    <property type="protein sequence ID" value="EGD56946.1"/>
    <property type="molecule type" value="Genomic_DNA"/>
</dbReference>
<name>F1YEW3_9ACTN</name>
<reference evidence="3 4" key="1">
    <citation type="journal article" date="2011" name="J. Bacteriol.">
        <title>Draft Genome Sequence of Gordonia neofelifaecis NRRL B-59395, a Cholesterol-Degrading Actinomycete.</title>
        <authorList>
            <person name="Ge F."/>
            <person name="Li W."/>
            <person name="Chen G."/>
            <person name="Liu Y."/>
            <person name="Zhang G."/>
            <person name="Yong B."/>
            <person name="Wang Q."/>
            <person name="Wang N."/>
            <person name="Huang Z."/>
            <person name="Li W."/>
            <person name="Wang J."/>
            <person name="Wu C."/>
            <person name="Xie Q."/>
            <person name="Liu G."/>
        </authorList>
    </citation>
    <scope>NUCLEOTIDE SEQUENCE [LARGE SCALE GENOMIC DNA]</scope>
    <source>
        <strain evidence="3 4">NRRL B-59395</strain>
    </source>
</reference>
<dbReference type="InterPro" id="IPR002629">
    <property type="entry name" value="Met_Synth_C/arc"/>
</dbReference>
<dbReference type="AlphaFoldDB" id="F1YEW3"/>
<dbReference type="GO" id="GO:0008270">
    <property type="term" value="F:zinc ion binding"/>
    <property type="evidence" value="ECO:0007669"/>
    <property type="project" value="InterPro"/>
</dbReference>
<evidence type="ECO:0000259" key="2">
    <source>
        <dbReference type="Pfam" id="PF01717"/>
    </source>
</evidence>